<dbReference type="GO" id="GO:0030979">
    <property type="term" value="P:alpha-glucan biosynthetic process"/>
    <property type="evidence" value="ECO:0007669"/>
    <property type="project" value="UniProtKB-UniRule"/>
</dbReference>
<dbReference type="InterPro" id="IPR013783">
    <property type="entry name" value="Ig-like_fold"/>
</dbReference>
<evidence type="ECO:0000259" key="7">
    <source>
        <dbReference type="SMART" id="SM00642"/>
    </source>
</evidence>
<dbReference type="PANTHER" id="PTHR47786">
    <property type="entry name" value="ALPHA-1,4-GLUCAN:MALTOSE-1-PHOSPHATE MALTOSYLTRANSFERASE"/>
    <property type="match status" value="1"/>
</dbReference>
<name>A0A4R4T7X8_9ACTN</name>
<sequence>MSRRLVITDLAPVVDGGRYPAKGVVGEHIPIGATIWREGHESLAAEVVLEPAVGTAGAHTVPLALVDPGLDRWEGRVVPAHEGLWTYRVRAWSDPWATWRHAVDAKVTARVPLSLLANDLETGALLLTRLAEASRDPRPARAARLLRDERLPLADRLAEATGPEIDALAAAHPERELLTQGPAHRILVDRERALFGSWYEMFPRSTGGFDDRGRPVHGTFATAAAQLPRIAAMGFDVVYLPPVHPIGHTHRKGPDNALTADPEDVGSPWAIGSPAGGHDAVHPALGTVADFEAFVAAARDLDLEVALDLALQCSPDHPWTREHPEWFTRQPDGSIAHAENPPKRYEDIYPLNFDNDPAGLRAEILRVTRFWVGRGVRIFRVDNPHTKPLGLWEWLIREIRRTDPDVLFLAEAFTRPPLLKGLARAGFSQSYTYFTWRTGKEELTDYALELAGDADFLRPNLFVNTPDILHASLQHGGPPAFALRAALAATLSPTWGVYSGYELFEHRALHQGSEEYLASEKYQLRPRDYESADAAGNSLTPWLTELNRLRRAHPALRQLRGIRFLQVDNDSLLAYLKTDPGTGESVLCVVTLNPSGVEEGVVRDVPAAFGEAPDEPLLLRDEIGGEAALWSGATRVKLDPRESVALVLVRARHA</sequence>
<evidence type="ECO:0000256" key="2">
    <source>
        <dbReference type="ARBA" id="ARBA00022676"/>
    </source>
</evidence>
<comment type="catalytic activity">
    <reaction evidence="5 6">
        <text>alpha-maltose 1-phosphate + [(1-&gt;4)-alpha-D-glucosyl](n) = [(1-&gt;4)-alpha-D-glucosyl](n+2) + phosphate</text>
        <dbReference type="Rhea" id="RHEA:42692"/>
        <dbReference type="Rhea" id="RHEA-COMP:9584"/>
        <dbReference type="Rhea" id="RHEA-COMP:10183"/>
        <dbReference type="ChEBI" id="CHEBI:15444"/>
        <dbReference type="ChEBI" id="CHEBI:43474"/>
        <dbReference type="ChEBI" id="CHEBI:63576"/>
        <dbReference type="EC" id="2.4.99.16"/>
    </reaction>
</comment>
<dbReference type="InterPro" id="IPR013780">
    <property type="entry name" value="Glyco_hydro_b"/>
</dbReference>
<dbReference type="Gene3D" id="2.60.40.10">
    <property type="entry name" value="Immunoglobulins"/>
    <property type="match status" value="1"/>
</dbReference>
<protein>
    <recommendedName>
        <fullName evidence="6">Alpha-1,4-glucan:maltose-1-phosphate maltosyltransferase</fullName>
        <shortName evidence="6">GMPMT</shortName>
        <ecNumber evidence="6">2.4.99.16</ecNumber>
    </recommendedName>
    <alternativeName>
        <fullName evidence="6">(1-&gt;4)-alpha-D-glucan:maltose-1-phosphate alpha-D-maltosyltransferase</fullName>
    </alternativeName>
</protein>
<dbReference type="Pfam" id="PF21702">
    <property type="entry name" value="GLGE_C"/>
    <property type="match status" value="1"/>
</dbReference>
<organism evidence="8 9">
    <name type="scientific">Streptomyces hainanensis</name>
    <dbReference type="NCBI Taxonomy" id="402648"/>
    <lineage>
        <taxon>Bacteria</taxon>
        <taxon>Bacillati</taxon>
        <taxon>Actinomycetota</taxon>
        <taxon>Actinomycetes</taxon>
        <taxon>Kitasatosporales</taxon>
        <taxon>Streptomycetaceae</taxon>
        <taxon>Streptomyces</taxon>
    </lineage>
</organism>
<keyword evidence="3 6" id="KW-0808">Transferase</keyword>
<dbReference type="OrthoDB" id="9805159at2"/>
<keyword evidence="9" id="KW-1185">Reference proteome</keyword>
<dbReference type="EC" id="2.4.99.16" evidence="6"/>
<comment type="similarity">
    <text evidence="6">Belongs to the glycosyl hydrolase 13 family. GlgE subfamily.</text>
</comment>
<reference evidence="8 9" key="1">
    <citation type="submission" date="2019-03" db="EMBL/GenBank/DDBJ databases">
        <title>Draft genome sequences of novel Actinobacteria.</title>
        <authorList>
            <person name="Sahin N."/>
            <person name="Ay H."/>
            <person name="Saygin H."/>
        </authorList>
    </citation>
    <scope>NUCLEOTIDE SEQUENCE [LARGE SCALE GENOMIC DNA]</scope>
    <source>
        <strain evidence="8 9">DSM 41900</strain>
    </source>
</reference>
<evidence type="ECO:0000256" key="1">
    <source>
        <dbReference type="ARBA" id="ARBA00011738"/>
    </source>
</evidence>
<proteinExistence type="inferred from homology"/>
<evidence type="ECO:0000256" key="5">
    <source>
        <dbReference type="ARBA" id="ARBA00048735"/>
    </source>
</evidence>
<comment type="function">
    <text evidence="6">Maltosyltransferase that uses maltose 1-phosphate (M1P) as the sugar donor to elongate linear or branched alpha-(1-&gt;4)-glucans. Is involved in a branched alpha-glucan biosynthetic pathway from trehalose, together with TreS, Mak and GlgB.</text>
</comment>
<evidence type="ECO:0000256" key="6">
    <source>
        <dbReference type="HAMAP-Rule" id="MF_02124"/>
    </source>
</evidence>
<feature type="binding site" evidence="6">
    <location>
        <position position="252"/>
    </location>
    <ligand>
        <name>alpha-maltose 1-phosphate</name>
        <dbReference type="ChEBI" id="CHEBI:63576"/>
    </ligand>
</feature>
<keyword evidence="4 6" id="KW-0119">Carbohydrate metabolism</keyword>
<feature type="binding site" evidence="6">
    <location>
        <begin position="521"/>
        <end position="522"/>
    </location>
    <ligand>
        <name>alpha-maltose 1-phosphate</name>
        <dbReference type="ChEBI" id="CHEBI:63576"/>
    </ligand>
</feature>
<dbReference type="InterPro" id="IPR026585">
    <property type="entry name" value="GlgE"/>
</dbReference>
<feature type="active site" description="Proton donor" evidence="6">
    <location>
        <position position="411"/>
    </location>
</feature>
<dbReference type="Gene3D" id="3.20.20.80">
    <property type="entry name" value="Glycosidases"/>
    <property type="match status" value="1"/>
</dbReference>
<feature type="binding site" evidence="6">
    <location>
        <position position="383"/>
    </location>
    <ligand>
        <name>alpha-maltose 1-phosphate</name>
        <dbReference type="ChEBI" id="CHEBI:63576"/>
    </ligand>
</feature>
<feature type="domain" description="Glycosyl hydrolase family 13 catalytic" evidence="7">
    <location>
        <begin position="200"/>
        <end position="525"/>
    </location>
</feature>
<dbReference type="SUPFAM" id="SSF51445">
    <property type="entry name" value="(Trans)glycosidases"/>
    <property type="match status" value="1"/>
</dbReference>
<gene>
    <name evidence="6" type="primary">glgE</name>
    <name evidence="8" type="ORF">E1283_19580</name>
</gene>
<dbReference type="Proteomes" id="UP000295345">
    <property type="component" value="Unassembled WGS sequence"/>
</dbReference>
<comment type="subunit">
    <text evidence="1 6">Homodimer.</text>
</comment>
<dbReference type="RefSeq" id="WP_132819394.1">
    <property type="nucleotide sequence ID" value="NZ_SMKI01000207.1"/>
</dbReference>
<dbReference type="Pfam" id="PF11896">
    <property type="entry name" value="GlgE_dom_N_S"/>
    <property type="match status" value="1"/>
</dbReference>
<dbReference type="InterPro" id="IPR017853">
    <property type="entry name" value="GH"/>
</dbReference>
<evidence type="ECO:0000256" key="3">
    <source>
        <dbReference type="ARBA" id="ARBA00022679"/>
    </source>
</evidence>
<dbReference type="GO" id="GO:0016758">
    <property type="term" value="F:hexosyltransferase activity"/>
    <property type="evidence" value="ECO:0007669"/>
    <property type="project" value="UniProtKB-UniRule"/>
</dbReference>
<dbReference type="Gene3D" id="1.20.58.80">
    <property type="entry name" value="Phosphotransferase system, lactose/cellobiose-type IIA subunit"/>
    <property type="match status" value="1"/>
</dbReference>
<dbReference type="SMART" id="SM00642">
    <property type="entry name" value="Aamy"/>
    <property type="match status" value="1"/>
</dbReference>
<evidence type="ECO:0000313" key="8">
    <source>
        <dbReference type="EMBL" id="TDC73271.1"/>
    </source>
</evidence>
<dbReference type="GO" id="GO:0004553">
    <property type="term" value="F:hydrolase activity, hydrolyzing O-glycosyl compounds"/>
    <property type="evidence" value="ECO:0007669"/>
    <property type="project" value="InterPro"/>
</dbReference>
<evidence type="ECO:0000313" key="9">
    <source>
        <dbReference type="Proteomes" id="UP000295345"/>
    </source>
</evidence>
<dbReference type="HAMAP" id="MF_02124">
    <property type="entry name" value="GlgE"/>
    <property type="match status" value="1"/>
</dbReference>
<dbReference type="Gene3D" id="2.60.40.1180">
    <property type="entry name" value="Golgi alpha-mannosidase II"/>
    <property type="match status" value="1"/>
</dbReference>
<accession>A0A4R4T7X8</accession>
<feature type="site" description="Transition state stabilizer" evidence="6">
    <location>
        <position position="467"/>
    </location>
</feature>
<dbReference type="AlphaFoldDB" id="A0A4R4T7X8"/>
<dbReference type="EMBL" id="SMKI01000207">
    <property type="protein sequence ID" value="TDC73271.1"/>
    <property type="molecule type" value="Genomic_DNA"/>
</dbReference>
<comment type="caution">
    <text evidence="8">The sequence shown here is derived from an EMBL/GenBank/DDBJ whole genome shotgun (WGS) entry which is preliminary data.</text>
</comment>
<feature type="binding site" evidence="6">
    <location>
        <position position="312"/>
    </location>
    <ligand>
        <name>alpha-maltose 1-phosphate</name>
        <dbReference type="ChEBI" id="CHEBI:63576"/>
    </ligand>
</feature>
<dbReference type="InterPro" id="IPR049171">
    <property type="entry name" value="GLGE_C"/>
</dbReference>
<feature type="active site" description="Nucleophile" evidence="6">
    <location>
        <position position="382"/>
    </location>
</feature>
<evidence type="ECO:0000256" key="4">
    <source>
        <dbReference type="ARBA" id="ARBA00023277"/>
    </source>
</evidence>
<dbReference type="InterPro" id="IPR021828">
    <property type="entry name" value="GlgE_dom_N/S"/>
</dbReference>
<keyword evidence="2 6" id="KW-0328">Glycosyltransferase</keyword>
<dbReference type="PANTHER" id="PTHR47786:SF2">
    <property type="entry name" value="GLYCOSYL HYDROLASE FAMILY 13 CATALYTIC DOMAIN-CONTAINING PROTEIN"/>
    <property type="match status" value="1"/>
</dbReference>
<feature type="binding site" evidence="6">
    <location>
        <position position="347"/>
    </location>
    <ligand>
        <name>alpha-maltose 1-phosphate</name>
        <dbReference type="ChEBI" id="CHEBI:63576"/>
    </ligand>
</feature>
<dbReference type="InterPro" id="IPR006047">
    <property type="entry name" value="GH13_cat_dom"/>
</dbReference>